<name>A0A5J4KZR4_9CHLR</name>
<dbReference type="EMBL" id="BKZW01000002">
    <property type="protein sequence ID" value="GER90726.1"/>
    <property type="molecule type" value="Genomic_DNA"/>
</dbReference>
<organism evidence="2 3">
    <name type="scientific">Dictyobacter vulcani</name>
    <dbReference type="NCBI Taxonomy" id="2607529"/>
    <lineage>
        <taxon>Bacteria</taxon>
        <taxon>Bacillati</taxon>
        <taxon>Chloroflexota</taxon>
        <taxon>Ktedonobacteria</taxon>
        <taxon>Ktedonobacterales</taxon>
        <taxon>Dictyobacteraceae</taxon>
        <taxon>Dictyobacter</taxon>
    </lineage>
</organism>
<accession>A0A5J4KZR4</accession>
<reference evidence="2 3" key="1">
    <citation type="submission" date="2019-10" db="EMBL/GenBank/DDBJ databases">
        <title>Dictyobacter vulcani sp. nov., within the class Ktedonobacteria, isolated from soil of volcanic Mt. Zao.</title>
        <authorList>
            <person name="Zheng Y."/>
            <person name="Wang C.M."/>
            <person name="Sakai Y."/>
            <person name="Abe K."/>
            <person name="Yokota A."/>
            <person name="Yabe S."/>
        </authorList>
    </citation>
    <scope>NUCLEOTIDE SEQUENCE [LARGE SCALE GENOMIC DNA]</scope>
    <source>
        <strain evidence="2 3">W12</strain>
    </source>
</reference>
<evidence type="ECO:0000256" key="1">
    <source>
        <dbReference type="SAM" id="MobiDB-lite"/>
    </source>
</evidence>
<evidence type="ECO:0000313" key="2">
    <source>
        <dbReference type="EMBL" id="GER90726.1"/>
    </source>
</evidence>
<sequence length="265" mass="28035">MGRVRSVEYLIVASISLFVCIISLLLWSPMAFATTLDTNGPFTITASSFKAFNFHLDLRVVQNGGSLADAIVLDAIATKLVFSKQVSLPFVGTVTFQFANTGNNPVRFSNLRAHVISITSDQGNFTSLNVIGIPLESIISGKLPTTPINVPDQPGTPTIRAGRSVPATPGSSQSDFSTATNSYHIQATPVTDTEADPEETQHPLVGTVMSTPDPLPVASPVPPTINPPGLPDLSKLTITLTNVTIKLTSLDALGIDIPDMLLSVQ</sequence>
<evidence type="ECO:0000313" key="3">
    <source>
        <dbReference type="Proteomes" id="UP000326912"/>
    </source>
</evidence>
<dbReference type="AlphaFoldDB" id="A0A5J4KZR4"/>
<keyword evidence="3" id="KW-1185">Reference proteome</keyword>
<comment type="caution">
    <text evidence="2">The sequence shown here is derived from an EMBL/GenBank/DDBJ whole genome shotgun (WGS) entry which is preliminary data.</text>
</comment>
<protein>
    <submittedName>
        <fullName evidence="2">Uncharacterized protein</fullName>
    </submittedName>
</protein>
<feature type="region of interest" description="Disordered" evidence="1">
    <location>
        <begin position="153"/>
        <end position="178"/>
    </location>
</feature>
<feature type="compositionally biased region" description="Polar residues" evidence="1">
    <location>
        <begin position="169"/>
        <end position="178"/>
    </location>
</feature>
<gene>
    <name evidence="2" type="ORF">KDW_48880</name>
</gene>
<proteinExistence type="predicted"/>
<dbReference type="Proteomes" id="UP000326912">
    <property type="component" value="Unassembled WGS sequence"/>
</dbReference>
<dbReference type="RefSeq" id="WP_151758427.1">
    <property type="nucleotide sequence ID" value="NZ_BKZW01000002.1"/>
</dbReference>